<evidence type="ECO:0008006" key="3">
    <source>
        <dbReference type="Google" id="ProtNLM"/>
    </source>
</evidence>
<protein>
    <recommendedName>
        <fullName evidence="3">Fungal N-terminal domain-containing protein</fullName>
    </recommendedName>
</protein>
<dbReference type="RefSeq" id="XP_062682499.1">
    <property type="nucleotide sequence ID" value="XM_062828750.1"/>
</dbReference>
<reference evidence="1" key="2">
    <citation type="submission" date="2023-06" db="EMBL/GenBank/DDBJ databases">
        <authorList>
            <consortium name="Lawrence Berkeley National Laboratory"/>
            <person name="Haridas S."/>
            <person name="Hensen N."/>
            <person name="Bonometti L."/>
            <person name="Westerberg I."/>
            <person name="Brannstrom I.O."/>
            <person name="Guillou S."/>
            <person name="Cros-Aarteil S."/>
            <person name="Calhoun S."/>
            <person name="Kuo A."/>
            <person name="Mondo S."/>
            <person name="Pangilinan J."/>
            <person name="Riley R."/>
            <person name="Labutti K."/>
            <person name="Andreopoulos B."/>
            <person name="Lipzen A."/>
            <person name="Chen C."/>
            <person name="Yanf M."/>
            <person name="Daum C."/>
            <person name="Ng V."/>
            <person name="Clum A."/>
            <person name="Steindorff A."/>
            <person name="Ohm R."/>
            <person name="Martin F."/>
            <person name="Silar P."/>
            <person name="Natvig D."/>
            <person name="Lalanne C."/>
            <person name="Gautier V."/>
            <person name="Ament-Velasquez S.L."/>
            <person name="Kruys A."/>
            <person name="Hutchinson M.I."/>
            <person name="Powell A.J."/>
            <person name="Barry K."/>
            <person name="Miller A.N."/>
            <person name="Grigoriev I.V."/>
            <person name="Debuchy R."/>
            <person name="Gladieux P."/>
            <person name="Thoren M.H."/>
            <person name="Johannesson H."/>
        </authorList>
    </citation>
    <scope>NUCLEOTIDE SEQUENCE</scope>
    <source>
        <strain evidence="1">CBS 560.94</strain>
    </source>
</reference>
<accession>A0AAE0JGH6</accession>
<keyword evidence="2" id="KW-1185">Reference proteome</keyword>
<name>A0AAE0JGH6_9PEZI</name>
<dbReference type="GeneID" id="87865904"/>
<dbReference type="AlphaFoldDB" id="A0AAE0JGH6"/>
<dbReference type="Proteomes" id="UP001278500">
    <property type="component" value="Unassembled WGS sequence"/>
</dbReference>
<evidence type="ECO:0000313" key="1">
    <source>
        <dbReference type="EMBL" id="KAK3347417.1"/>
    </source>
</evidence>
<dbReference type="EMBL" id="JAUEPP010000003">
    <property type="protein sequence ID" value="KAK3347417.1"/>
    <property type="molecule type" value="Genomic_DNA"/>
</dbReference>
<reference evidence="1" key="1">
    <citation type="journal article" date="2023" name="Mol. Phylogenet. Evol.">
        <title>Genome-scale phylogeny and comparative genomics of the fungal order Sordariales.</title>
        <authorList>
            <person name="Hensen N."/>
            <person name="Bonometti L."/>
            <person name="Westerberg I."/>
            <person name="Brannstrom I.O."/>
            <person name="Guillou S."/>
            <person name="Cros-Aarteil S."/>
            <person name="Calhoun S."/>
            <person name="Haridas S."/>
            <person name="Kuo A."/>
            <person name="Mondo S."/>
            <person name="Pangilinan J."/>
            <person name="Riley R."/>
            <person name="LaButti K."/>
            <person name="Andreopoulos B."/>
            <person name="Lipzen A."/>
            <person name="Chen C."/>
            <person name="Yan M."/>
            <person name="Daum C."/>
            <person name="Ng V."/>
            <person name="Clum A."/>
            <person name="Steindorff A."/>
            <person name="Ohm R.A."/>
            <person name="Martin F."/>
            <person name="Silar P."/>
            <person name="Natvig D.O."/>
            <person name="Lalanne C."/>
            <person name="Gautier V."/>
            <person name="Ament-Velasquez S.L."/>
            <person name="Kruys A."/>
            <person name="Hutchinson M.I."/>
            <person name="Powell A.J."/>
            <person name="Barry K."/>
            <person name="Miller A.N."/>
            <person name="Grigoriev I.V."/>
            <person name="Debuchy R."/>
            <person name="Gladieux P."/>
            <person name="Hiltunen Thoren M."/>
            <person name="Johannesson H."/>
        </authorList>
    </citation>
    <scope>NUCLEOTIDE SEQUENCE</scope>
    <source>
        <strain evidence="1">CBS 560.94</strain>
    </source>
</reference>
<comment type="caution">
    <text evidence="1">The sequence shown here is derived from an EMBL/GenBank/DDBJ whole genome shotgun (WGS) entry which is preliminary data.</text>
</comment>
<proteinExistence type="predicted"/>
<evidence type="ECO:0000313" key="2">
    <source>
        <dbReference type="Proteomes" id="UP001278500"/>
    </source>
</evidence>
<sequence length="1113" mass="126443">MDPVSIIGIVAAACQFAELAAKGAIKGAGLLKSLKDTPAKLTELLGIVQTSRRNMVQLRDHLTHPILMSLSPQLQLQSFRDDIDQAYKVAEELELQIEALVGPPSQDLRGIKWLWRDVITVKKEGEFNDRFGTIQRYNEQIHRGLSGVQLALSTRNLRTTVAIGTRVDENTSVLAEIKDKVYAMNSRKADIDIDVNVHGSTLIGAQQTRASPATTRVELEVRLEPATARNELRSELMLLMTGQAPYASSANTLLPILSRLSHEDRAQVASMLVMNQLQHPNDPRRNSNFAPASGPPICGCNINTYKTGRAFRRGPFSFGYGYQNQKRHHTSCPYSGGQAVKQTWKYQLCMQLLPLVNKTVQFAFSATIGGGGLELRFPLKVFPTVQRASSAIFMLFDNFGERCAELDFLSMYYVNQRFYPLFHLNRSQPESNRHNNNGGVVWDIDRIRQELPYIHRVLCDGPSCKLPFFNTHCHFFLLVRAFITALPCIHCDSNLNKYTCTYLAMSHLHSSMLTTAASPLNSAIDAVRLSLPLFAQMLDSKEQPYLLVNSLLTIMSLDFDRSMVGGLPTNVRFYDMEKDSAGFDWNGRRGEVEMYASADAMDWAQTVVKSHVRKRTELATLGRQHLSLFDQKRLGLSSTEVTPLDAHAREVYDLLRKKEIQVPLALHPGWDGSIYCVLGTLSKEQHGIPHYWKFGNNIPVPTCAMVYDSFLLVAVAQQLFDNGFTVVDLPESSNIREQLKGASPNFPLAIYDNEQDFPGFHIRSSRSLLERLATGCGTQPYSHWSLMRLLVQYVSGLCPPMSTDSCVCYCLASDGCSPQHLHVSCDAYSQKCNRHEHNGNALVSWLESCFLTRDEKLLCFEQAVRLELFDRLGLVHTCCQTLHNGDGPPEPEDIEEIREDDEELASQLDLLMLAYRGSLLMFLKQQHEDEEYSTEFDCGCYEYEGLGKRPPSWGSHNLDAHTTRLLAHWRHWWSLTDPILTDIYGITKEDVDKAYDEGAFDIDRYSDWNEERRVIADMRSRLKLETMGFGDLDYKEVIEQHFSKKLTYARENINLVPGEDGNYWEKKFDEAAFVPVYRTELLDELMEKLRRAVSGQDEMWTRETEIWCKYHYL</sequence>
<gene>
    <name evidence="1" type="ORF">B0H65DRAFT_521422</name>
</gene>
<organism evidence="1 2">
    <name type="scientific">Neurospora tetraspora</name>
    <dbReference type="NCBI Taxonomy" id="94610"/>
    <lineage>
        <taxon>Eukaryota</taxon>
        <taxon>Fungi</taxon>
        <taxon>Dikarya</taxon>
        <taxon>Ascomycota</taxon>
        <taxon>Pezizomycotina</taxon>
        <taxon>Sordariomycetes</taxon>
        <taxon>Sordariomycetidae</taxon>
        <taxon>Sordariales</taxon>
        <taxon>Sordariaceae</taxon>
        <taxon>Neurospora</taxon>
    </lineage>
</organism>